<dbReference type="KEGG" id="smir:SMM_0849"/>
<name>W0GRR5_9MOLU</name>
<dbReference type="PATRIC" id="fig|838561.3.peg.978"/>
<organism evidence="1 2">
    <name type="scientific">Spiroplasma mirum ATCC 29335</name>
    <dbReference type="NCBI Taxonomy" id="838561"/>
    <lineage>
        <taxon>Bacteria</taxon>
        <taxon>Bacillati</taxon>
        <taxon>Mycoplasmatota</taxon>
        <taxon>Mollicutes</taxon>
        <taxon>Entomoplasmatales</taxon>
        <taxon>Spiroplasmataceae</taxon>
        <taxon>Spiroplasma</taxon>
    </lineage>
</organism>
<protein>
    <submittedName>
        <fullName evidence="1">Uncharacterized protein</fullName>
    </submittedName>
</protein>
<keyword evidence="2" id="KW-1185">Reference proteome</keyword>
<evidence type="ECO:0000313" key="1">
    <source>
        <dbReference type="EMBL" id="AHI58341.1"/>
    </source>
</evidence>
<proteinExistence type="predicted"/>
<dbReference type="STRING" id="838561.P344_05095"/>
<sequence>MVNCIKKLFLTYYCDWNKIIGYLDQMKKELKNYDEELFDNKNDIYSKYSKKVNELLNENYQKKEQQFLLDFFIEKLEPGNFELWLELWHDVIYVRNQITHFPDSLVIHNSLNFLKKNKYILIFVYIDFLLFILEKYEEDFYQNNAEA</sequence>
<reference evidence="1 2" key="1">
    <citation type="submission" date="2013-09" db="EMBL/GenBank/DDBJ databases">
        <title>Complete genome sequence of Spiroplasma mirum suckling mouse cataract agent.</title>
        <authorList>
            <person name="Landry C.A."/>
            <person name="Bastian F.O."/>
            <person name="Thune R.L."/>
        </authorList>
    </citation>
    <scope>NUCLEOTIDE SEQUENCE [LARGE SCALE GENOMIC DNA]</scope>
    <source>
        <strain evidence="1 2">SMCA</strain>
    </source>
</reference>
<dbReference type="EMBL" id="CP006720">
    <property type="protein sequence ID" value="AHI58341.1"/>
    <property type="molecule type" value="Genomic_DNA"/>
</dbReference>
<evidence type="ECO:0000313" key="2">
    <source>
        <dbReference type="Proteomes" id="UP000019260"/>
    </source>
</evidence>
<dbReference type="KEGG" id="smia:P344_05095"/>
<dbReference type="AlphaFoldDB" id="W0GRR5"/>
<accession>W0GRR5</accession>
<dbReference type="Proteomes" id="UP000019260">
    <property type="component" value="Chromosome"/>
</dbReference>
<dbReference type="HOGENOM" id="CLU_1766866_0_0_14"/>
<gene>
    <name evidence="1" type="ORF">P344_05095</name>
</gene>